<keyword evidence="2" id="KW-1185">Reference proteome</keyword>
<accession>A0A9W7E0D2</accession>
<organism evidence="1 2">
    <name type="scientific">Triparma retinervis</name>
    <dbReference type="NCBI Taxonomy" id="2557542"/>
    <lineage>
        <taxon>Eukaryota</taxon>
        <taxon>Sar</taxon>
        <taxon>Stramenopiles</taxon>
        <taxon>Ochrophyta</taxon>
        <taxon>Bolidophyceae</taxon>
        <taxon>Parmales</taxon>
        <taxon>Triparmaceae</taxon>
        <taxon>Triparma</taxon>
    </lineage>
</organism>
<name>A0A9W7E0D2_9STRA</name>
<dbReference type="InterPro" id="IPR029063">
    <property type="entry name" value="SAM-dependent_MTases_sf"/>
</dbReference>
<reference evidence="1" key="1">
    <citation type="submission" date="2022-07" db="EMBL/GenBank/DDBJ databases">
        <title>Genome analysis of Parmales, a sister group of diatoms, reveals the evolutionary specialization of diatoms from phago-mixotrophs to photoautotrophs.</title>
        <authorList>
            <person name="Ban H."/>
            <person name="Sato S."/>
            <person name="Yoshikawa S."/>
            <person name="Kazumasa Y."/>
            <person name="Nakamura Y."/>
            <person name="Ichinomiya M."/>
            <person name="Saitoh K."/>
            <person name="Sato N."/>
            <person name="Blanc-Mathieu R."/>
            <person name="Endo H."/>
            <person name="Kuwata A."/>
            <person name="Ogata H."/>
        </authorList>
    </citation>
    <scope>NUCLEOTIDE SEQUENCE</scope>
</reference>
<comment type="caution">
    <text evidence="1">The sequence shown here is derived from an EMBL/GenBank/DDBJ whole genome shotgun (WGS) entry which is preliminary data.</text>
</comment>
<dbReference type="AlphaFoldDB" id="A0A9W7E0D2"/>
<dbReference type="Proteomes" id="UP001165082">
    <property type="component" value="Unassembled WGS sequence"/>
</dbReference>
<proteinExistence type="predicted"/>
<protein>
    <submittedName>
        <fullName evidence="1">Uncharacterized protein</fullName>
    </submittedName>
</protein>
<evidence type="ECO:0000313" key="2">
    <source>
        <dbReference type="Proteomes" id="UP001165082"/>
    </source>
</evidence>
<gene>
    <name evidence="1" type="ORF">TrRE_jg4068</name>
</gene>
<dbReference type="EMBL" id="BRXZ01001068">
    <property type="protein sequence ID" value="GMH61308.1"/>
    <property type="molecule type" value="Genomic_DNA"/>
</dbReference>
<sequence>MSSWFPGSPPITYEEGYMSEFSEYVSMLPSIHQGQEGRVDVIVDGRARVDAALASLPVLVEYGGMLYVHDWPKEGTENYWARQCYRSLLQWFTVVDEVDSLRVLRPRHDIISVLAKGVYDWCFVWHSGNKLIEVADGPTGSAAVEELIKKELNCVEEEDRVCLEPLLDKEFFLEEGCIPCKVILESVVGRGDLLVKARKEIINIKGEL</sequence>
<dbReference type="OrthoDB" id="197059at2759"/>
<dbReference type="Gene3D" id="3.40.50.150">
    <property type="entry name" value="Vaccinia Virus protein VP39"/>
    <property type="match status" value="1"/>
</dbReference>
<evidence type="ECO:0000313" key="1">
    <source>
        <dbReference type="EMBL" id="GMH61308.1"/>
    </source>
</evidence>